<dbReference type="Proteomes" id="UP001285441">
    <property type="component" value="Unassembled WGS sequence"/>
</dbReference>
<organism evidence="2 3">
    <name type="scientific">Podospora didyma</name>
    <dbReference type="NCBI Taxonomy" id="330526"/>
    <lineage>
        <taxon>Eukaryota</taxon>
        <taxon>Fungi</taxon>
        <taxon>Dikarya</taxon>
        <taxon>Ascomycota</taxon>
        <taxon>Pezizomycotina</taxon>
        <taxon>Sordariomycetes</taxon>
        <taxon>Sordariomycetidae</taxon>
        <taxon>Sordariales</taxon>
        <taxon>Podosporaceae</taxon>
        <taxon>Podospora</taxon>
    </lineage>
</organism>
<accession>A0AAE0NRD4</accession>
<keyword evidence="3" id="KW-1185">Reference proteome</keyword>
<evidence type="ECO:0000256" key="1">
    <source>
        <dbReference type="SAM" id="SignalP"/>
    </source>
</evidence>
<comment type="caution">
    <text evidence="2">The sequence shown here is derived from an EMBL/GenBank/DDBJ whole genome shotgun (WGS) entry which is preliminary data.</text>
</comment>
<reference evidence="2" key="1">
    <citation type="journal article" date="2023" name="Mol. Phylogenet. Evol.">
        <title>Genome-scale phylogeny and comparative genomics of the fungal order Sordariales.</title>
        <authorList>
            <person name="Hensen N."/>
            <person name="Bonometti L."/>
            <person name="Westerberg I."/>
            <person name="Brannstrom I.O."/>
            <person name="Guillou S."/>
            <person name="Cros-Aarteil S."/>
            <person name="Calhoun S."/>
            <person name="Haridas S."/>
            <person name="Kuo A."/>
            <person name="Mondo S."/>
            <person name="Pangilinan J."/>
            <person name="Riley R."/>
            <person name="LaButti K."/>
            <person name="Andreopoulos B."/>
            <person name="Lipzen A."/>
            <person name="Chen C."/>
            <person name="Yan M."/>
            <person name="Daum C."/>
            <person name="Ng V."/>
            <person name="Clum A."/>
            <person name="Steindorff A."/>
            <person name="Ohm R.A."/>
            <person name="Martin F."/>
            <person name="Silar P."/>
            <person name="Natvig D.O."/>
            <person name="Lalanne C."/>
            <person name="Gautier V."/>
            <person name="Ament-Velasquez S.L."/>
            <person name="Kruys A."/>
            <person name="Hutchinson M.I."/>
            <person name="Powell A.J."/>
            <person name="Barry K."/>
            <person name="Miller A.N."/>
            <person name="Grigoriev I.V."/>
            <person name="Debuchy R."/>
            <person name="Gladieux P."/>
            <person name="Hiltunen Thoren M."/>
            <person name="Johannesson H."/>
        </authorList>
    </citation>
    <scope>NUCLEOTIDE SEQUENCE</scope>
    <source>
        <strain evidence="2">CBS 232.78</strain>
    </source>
</reference>
<dbReference type="EMBL" id="JAULSW010000004">
    <property type="protein sequence ID" value="KAK3386129.1"/>
    <property type="molecule type" value="Genomic_DNA"/>
</dbReference>
<name>A0AAE0NRD4_9PEZI</name>
<reference evidence="2" key="2">
    <citation type="submission" date="2023-06" db="EMBL/GenBank/DDBJ databases">
        <authorList>
            <consortium name="Lawrence Berkeley National Laboratory"/>
            <person name="Haridas S."/>
            <person name="Hensen N."/>
            <person name="Bonometti L."/>
            <person name="Westerberg I."/>
            <person name="Brannstrom I.O."/>
            <person name="Guillou S."/>
            <person name="Cros-Aarteil S."/>
            <person name="Calhoun S."/>
            <person name="Kuo A."/>
            <person name="Mondo S."/>
            <person name="Pangilinan J."/>
            <person name="Riley R."/>
            <person name="LaButti K."/>
            <person name="Andreopoulos B."/>
            <person name="Lipzen A."/>
            <person name="Chen C."/>
            <person name="Yanf M."/>
            <person name="Daum C."/>
            <person name="Ng V."/>
            <person name="Clum A."/>
            <person name="Steindorff A."/>
            <person name="Ohm R."/>
            <person name="Martin F."/>
            <person name="Silar P."/>
            <person name="Natvig D."/>
            <person name="Lalanne C."/>
            <person name="Gautier V."/>
            <person name="Ament-velasquez S.L."/>
            <person name="Kruys A."/>
            <person name="Hutchinson M.I."/>
            <person name="Powell A.J."/>
            <person name="Barry K."/>
            <person name="Miller A.N."/>
            <person name="Grigoriev I.V."/>
            <person name="Debuchy R."/>
            <person name="Gladieux P."/>
            <person name="Thoren M.H."/>
            <person name="Johannesson H."/>
        </authorList>
    </citation>
    <scope>NUCLEOTIDE SEQUENCE</scope>
    <source>
        <strain evidence="2">CBS 232.78</strain>
    </source>
</reference>
<dbReference type="AlphaFoldDB" id="A0AAE0NRD4"/>
<feature type="signal peptide" evidence="1">
    <location>
        <begin position="1"/>
        <end position="19"/>
    </location>
</feature>
<proteinExistence type="predicted"/>
<evidence type="ECO:0008006" key="4">
    <source>
        <dbReference type="Google" id="ProtNLM"/>
    </source>
</evidence>
<evidence type="ECO:0000313" key="3">
    <source>
        <dbReference type="Proteomes" id="UP001285441"/>
    </source>
</evidence>
<feature type="chain" id="PRO_5041914888" description="AA1-like domain-containing protein" evidence="1">
    <location>
        <begin position="20"/>
        <end position="199"/>
    </location>
</feature>
<protein>
    <recommendedName>
        <fullName evidence="4">AA1-like domain-containing protein</fullName>
    </recommendedName>
</protein>
<keyword evidence="1" id="KW-0732">Signal</keyword>
<sequence length="199" mass="21493">MTRLLLAAWPLFAGALATAFLPPAAASFRNLNLRVPGAEEACLNSSLSLTNLTITDAAIIMGNPMEHQNTSVTFNAYNTAAGVDAKCSASNVALTPQATGSDPYQWYDCAITSSKSPNATLKFRYDGTLQHLTVNETWVCQDEAADTPLLFTAFSFNQLPIDCKQGDGTTFSTRQCIQDKDSKIYFPVEVTARSLEPVP</sequence>
<gene>
    <name evidence="2" type="ORF">B0H63DRAFT_523447</name>
</gene>
<evidence type="ECO:0000313" key="2">
    <source>
        <dbReference type="EMBL" id="KAK3386129.1"/>
    </source>
</evidence>